<dbReference type="AlphaFoldDB" id="A0A3M8D7E7"/>
<gene>
    <name evidence="1" type="ORF">EDM59_16040</name>
</gene>
<dbReference type="PANTHER" id="PTHR35145:SF1">
    <property type="entry name" value="CYTOPLASMIC PROTEIN"/>
    <property type="match status" value="1"/>
</dbReference>
<dbReference type="Pfam" id="PF04237">
    <property type="entry name" value="YjbR"/>
    <property type="match status" value="1"/>
</dbReference>
<dbReference type="EMBL" id="RHHU01000010">
    <property type="protein sequence ID" value="RNB84020.1"/>
    <property type="molecule type" value="Genomic_DNA"/>
</dbReference>
<proteinExistence type="predicted"/>
<dbReference type="InterPro" id="IPR038056">
    <property type="entry name" value="YjbR-like_sf"/>
</dbReference>
<sequence>MNKETLDAYCRKLPGCTYDYQVDWECDRYHVGGKMFAMIGGDAKGKDILTLKCDPARADELREIYEGIIPGYHMNKTHWNSIYFDADIPHELWERLIAHAHEMVLQKLPKRVRQELSLPE</sequence>
<dbReference type="InterPro" id="IPR058532">
    <property type="entry name" value="YjbR/MT2646/Rv2570-like"/>
</dbReference>
<keyword evidence="2" id="KW-1185">Reference proteome</keyword>
<reference evidence="1 2" key="1">
    <citation type="submission" date="2018-10" db="EMBL/GenBank/DDBJ databases">
        <title>Phylogenomics of Brevibacillus.</title>
        <authorList>
            <person name="Dunlap C."/>
        </authorList>
    </citation>
    <scope>NUCLEOTIDE SEQUENCE [LARGE SCALE GENOMIC DNA]</scope>
    <source>
        <strain evidence="1 2">JCM 15774</strain>
    </source>
</reference>
<dbReference type="Proteomes" id="UP000269573">
    <property type="component" value="Unassembled WGS sequence"/>
</dbReference>
<name>A0A3M8D7E7_9BACL</name>
<evidence type="ECO:0000313" key="1">
    <source>
        <dbReference type="EMBL" id="RNB84020.1"/>
    </source>
</evidence>
<dbReference type="PANTHER" id="PTHR35145">
    <property type="entry name" value="CYTOPLASMIC PROTEIN-RELATED"/>
    <property type="match status" value="1"/>
</dbReference>
<keyword evidence="1" id="KW-0238">DNA-binding</keyword>
<dbReference type="RefSeq" id="WP_122924515.1">
    <property type="nucleotide sequence ID" value="NZ_RHHU01000010.1"/>
</dbReference>
<organism evidence="1 2">
    <name type="scientific">Brevibacillus nitrificans</name>
    <dbReference type="NCBI Taxonomy" id="651560"/>
    <lineage>
        <taxon>Bacteria</taxon>
        <taxon>Bacillati</taxon>
        <taxon>Bacillota</taxon>
        <taxon>Bacilli</taxon>
        <taxon>Bacillales</taxon>
        <taxon>Paenibacillaceae</taxon>
        <taxon>Brevibacillus</taxon>
    </lineage>
</organism>
<evidence type="ECO:0000313" key="2">
    <source>
        <dbReference type="Proteomes" id="UP000269573"/>
    </source>
</evidence>
<dbReference type="Gene3D" id="3.90.1150.30">
    <property type="match status" value="1"/>
</dbReference>
<dbReference type="GO" id="GO:0003677">
    <property type="term" value="F:DNA binding"/>
    <property type="evidence" value="ECO:0007669"/>
    <property type="project" value="UniProtKB-KW"/>
</dbReference>
<comment type="caution">
    <text evidence="1">The sequence shown here is derived from an EMBL/GenBank/DDBJ whole genome shotgun (WGS) entry which is preliminary data.</text>
</comment>
<dbReference type="SUPFAM" id="SSF142906">
    <property type="entry name" value="YjbR-like"/>
    <property type="match status" value="1"/>
</dbReference>
<dbReference type="InterPro" id="IPR007351">
    <property type="entry name" value="YjbR"/>
</dbReference>
<accession>A0A3M8D7E7</accession>
<protein>
    <submittedName>
        <fullName evidence="1">MmcQ/YjbR family DNA-binding protein</fullName>
    </submittedName>
</protein>